<proteinExistence type="predicted"/>
<dbReference type="AlphaFoldDB" id="A0A0L8V9X3"/>
<accession>A0A0L8V9X3</accession>
<keyword evidence="2" id="KW-1185">Reference proteome</keyword>
<dbReference type="EMBL" id="LGIA01000149">
    <property type="protein sequence ID" value="KOH45012.1"/>
    <property type="molecule type" value="Genomic_DNA"/>
</dbReference>
<evidence type="ECO:0000313" key="2">
    <source>
        <dbReference type="Proteomes" id="UP000036958"/>
    </source>
</evidence>
<dbReference type="PROSITE" id="PS51257">
    <property type="entry name" value="PROKAR_LIPOPROTEIN"/>
    <property type="match status" value="1"/>
</dbReference>
<name>A0A0L8V9X3_9BACT</name>
<evidence type="ECO:0000313" key="1">
    <source>
        <dbReference type="EMBL" id="KOH45012.1"/>
    </source>
</evidence>
<sequence length="536" mass="58883">MKTTSIIAFFFALSLGFTSCEDDDMRPANGPDIQISDENLSFDGLNVGETITIPVQVNSDNGVKRISYFFVMSSDNGTETSEAIHFDDSATPVSIQKDLQFEAIPNMLEMVIVAFDSRNVSSEIHISFDNIRSLPQMSFTDNVDYRETVFENKMISVTGTVTSEHDIAALSYKTVVNGENSSEMNIPFSNATNIAFSADVRVIKGLEAIIIEATNIYEGMVVDTFRIGSIVDDAVAITMQNGITEIDRLYAEKTNTFNGMIASGSDVASFSYAIKQDGAYGDEIAIPLGTPLDEFGFSITIEGAESMQAIRLSGENLNGNTLVLELPIERVLLPLVYKQDVVLTTEIGAGKPNWFAAYLEPHVFDQETARTNQEMMDFVFTVHGTALRFHSAAVYEASSYLPTVAPYMEGFTQATYSVVTSNRSSVTTESLAALEYDEDLEKFILEKIMAPTSEGGENYNVAGTNRRTSGNLEANRGLVVGWGSYQDGTAQNEQFAIIFVKEVSLIDGIGHVKFDIKYPSPDYRSQYNPVSIIPYP</sequence>
<gene>
    <name evidence="1" type="ORF">NC99_21370</name>
</gene>
<reference evidence="2" key="1">
    <citation type="submission" date="2015-07" db="EMBL/GenBank/DDBJ databases">
        <title>Genome sequencing of Sunxiuqinia dokdonensis strain SK.</title>
        <authorList>
            <person name="Ahn S."/>
            <person name="Kim B.-C."/>
        </authorList>
    </citation>
    <scope>NUCLEOTIDE SEQUENCE [LARGE SCALE GENOMIC DNA]</scope>
    <source>
        <strain evidence="2">SK</strain>
    </source>
</reference>
<dbReference type="OrthoDB" id="1082276at2"/>
<dbReference type="Proteomes" id="UP000036958">
    <property type="component" value="Unassembled WGS sequence"/>
</dbReference>
<protein>
    <submittedName>
        <fullName evidence="1">Uncharacterized protein</fullName>
    </submittedName>
</protein>
<dbReference type="STRING" id="1409788.NC99_21370"/>
<organism evidence="1 2">
    <name type="scientific">Sunxiuqinia dokdonensis</name>
    <dbReference type="NCBI Taxonomy" id="1409788"/>
    <lineage>
        <taxon>Bacteria</taxon>
        <taxon>Pseudomonadati</taxon>
        <taxon>Bacteroidota</taxon>
        <taxon>Bacteroidia</taxon>
        <taxon>Marinilabiliales</taxon>
        <taxon>Prolixibacteraceae</taxon>
        <taxon>Sunxiuqinia</taxon>
    </lineage>
</organism>
<comment type="caution">
    <text evidence="1">The sequence shown here is derived from an EMBL/GenBank/DDBJ whole genome shotgun (WGS) entry which is preliminary data.</text>
</comment>
<dbReference type="RefSeq" id="WP_053183031.1">
    <property type="nucleotide sequence ID" value="NZ_LGIA01000149.1"/>
</dbReference>